<dbReference type="Proteomes" id="UP000662747">
    <property type="component" value="Chromosome"/>
</dbReference>
<name>A0ABX7P1W1_9BACT</name>
<keyword evidence="3" id="KW-1185">Reference proteome</keyword>
<accession>A0ABX7P1W1</accession>
<proteinExistence type="predicted"/>
<feature type="region of interest" description="Disordered" evidence="1">
    <location>
        <begin position="61"/>
        <end position="88"/>
    </location>
</feature>
<evidence type="ECO:0000313" key="2">
    <source>
        <dbReference type="EMBL" id="QSQ24166.1"/>
    </source>
</evidence>
<evidence type="ECO:0000256" key="1">
    <source>
        <dbReference type="SAM" id="MobiDB-lite"/>
    </source>
</evidence>
<sequence>MKKLLLPLSCLLALSACWRDHRPQEPDFDPSRDIPAGTLVLITLQDVHDASRSSTFLVDPRSGRVVERKDGTPGQGEKGSVAEGTTQQGLLPGTAYNILKVPCAETQKTDETTELGCTLNAIDPKHESDGNPNPIKDYEARLTATKKFVVNVAVNVLKAAHDTGVNITTQSIRQTPR</sequence>
<organism evidence="2 3">
    <name type="scientific">Pyxidicoccus parkwayensis</name>
    <dbReference type="NCBI Taxonomy" id="2813578"/>
    <lineage>
        <taxon>Bacteria</taxon>
        <taxon>Pseudomonadati</taxon>
        <taxon>Myxococcota</taxon>
        <taxon>Myxococcia</taxon>
        <taxon>Myxococcales</taxon>
        <taxon>Cystobacterineae</taxon>
        <taxon>Myxococcaceae</taxon>
        <taxon>Pyxidicoccus</taxon>
    </lineage>
</organism>
<protein>
    <recommendedName>
        <fullName evidence="4">Lipoprotein</fullName>
    </recommendedName>
</protein>
<dbReference type="EMBL" id="CP071090">
    <property type="protein sequence ID" value="QSQ24166.1"/>
    <property type="molecule type" value="Genomic_DNA"/>
</dbReference>
<evidence type="ECO:0000313" key="3">
    <source>
        <dbReference type="Proteomes" id="UP000662747"/>
    </source>
</evidence>
<gene>
    <name evidence="2" type="ORF">JY651_04120</name>
</gene>
<dbReference type="RefSeq" id="WP_206725732.1">
    <property type="nucleotide sequence ID" value="NZ_CP071090.1"/>
</dbReference>
<feature type="compositionally biased region" description="Basic and acidic residues" evidence="1">
    <location>
        <begin position="61"/>
        <end position="71"/>
    </location>
</feature>
<dbReference type="PROSITE" id="PS51257">
    <property type="entry name" value="PROKAR_LIPOPROTEIN"/>
    <property type="match status" value="1"/>
</dbReference>
<evidence type="ECO:0008006" key="4">
    <source>
        <dbReference type="Google" id="ProtNLM"/>
    </source>
</evidence>
<reference evidence="2 3" key="1">
    <citation type="submission" date="2021-02" db="EMBL/GenBank/DDBJ databases">
        <title>De Novo genome assembly of isolated myxobacteria.</title>
        <authorList>
            <person name="Stevens D.C."/>
        </authorList>
    </citation>
    <scope>NUCLEOTIDE SEQUENCE [LARGE SCALE GENOMIC DNA]</scope>
    <source>
        <strain evidence="3">SCPEA02</strain>
    </source>
</reference>